<proteinExistence type="predicted"/>
<evidence type="ECO:0000256" key="6">
    <source>
        <dbReference type="SAM" id="Phobius"/>
    </source>
</evidence>
<feature type="transmembrane region" description="Helical" evidence="6">
    <location>
        <begin position="111"/>
        <end position="129"/>
    </location>
</feature>
<dbReference type="Pfam" id="PF03606">
    <property type="entry name" value="DcuC"/>
    <property type="match status" value="1"/>
</dbReference>
<keyword evidence="5 6" id="KW-0472">Membrane</keyword>
<evidence type="ECO:0000256" key="3">
    <source>
        <dbReference type="ARBA" id="ARBA00022692"/>
    </source>
</evidence>
<keyword evidence="4 6" id="KW-1133">Transmembrane helix</keyword>
<evidence type="ECO:0000256" key="2">
    <source>
        <dbReference type="ARBA" id="ARBA00022475"/>
    </source>
</evidence>
<dbReference type="RefSeq" id="WP_306984408.1">
    <property type="nucleotide sequence ID" value="NZ_JAUSUA010000005.1"/>
</dbReference>
<accession>A0ABT9YKJ0</accession>
<dbReference type="InterPro" id="IPR018385">
    <property type="entry name" value="C4_dicarb_anaerob_car-like"/>
</dbReference>
<feature type="transmembrane region" description="Helical" evidence="6">
    <location>
        <begin position="194"/>
        <end position="216"/>
    </location>
</feature>
<dbReference type="PANTHER" id="PTHR43652">
    <property type="entry name" value="BASIC AMINO ACID ANTIPORTER YFCC-RELATED"/>
    <property type="match status" value="1"/>
</dbReference>
<feature type="transmembrane region" description="Helical" evidence="6">
    <location>
        <begin position="7"/>
        <end position="28"/>
    </location>
</feature>
<reference evidence="7 8" key="1">
    <citation type="submission" date="2023-07" db="EMBL/GenBank/DDBJ databases">
        <title>Genomic Encyclopedia of Type Strains, Phase IV (KMG-IV): sequencing the most valuable type-strain genomes for metagenomic binning, comparative biology and taxonomic classification.</title>
        <authorList>
            <person name="Goeker M."/>
        </authorList>
    </citation>
    <scope>NUCLEOTIDE SEQUENCE [LARGE SCALE GENOMIC DNA]</scope>
    <source>
        <strain evidence="7 8">DSM 19154</strain>
    </source>
</reference>
<evidence type="ECO:0000256" key="5">
    <source>
        <dbReference type="ARBA" id="ARBA00023136"/>
    </source>
</evidence>
<protein>
    <submittedName>
        <fullName evidence="7">Ion transporter superfamily protein YfcC</fullName>
    </submittedName>
</protein>
<keyword evidence="8" id="KW-1185">Reference proteome</keyword>
<feature type="transmembrane region" description="Helical" evidence="6">
    <location>
        <begin position="159"/>
        <end position="182"/>
    </location>
</feature>
<dbReference type="InterPro" id="IPR051679">
    <property type="entry name" value="DASS-Related_Transporters"/>
</dbReference>
<feature type="transmembrane region" description="Helical" evidence="6">
    <location>
        <begin position="135"/>
        <end position="152"/>
    </location>
</feature>
<comment type="caution">
    <text evidence="7">The sequence shown here is derived from an EMBL/GenBank/DDBJ whole genome shotgun (WGS) entry which is preliminary data.</text>
</comment>
<sequence>MKKPFQVPHIYVILVSILVIAFATTFVVPSGSFEREELESGANILMPGTFSYEDKTYLSIFDLMFAIPSGLIEAGEIIFGILMIGGMFAVLESSGLVGLGIGRLSSTFKRTPILVIPALMIPLALLTTFTSAIELSLVFAPVVIPLMLRLGYDRMTALAVVLVSTVAGFTSAITGPATVGVAHDVTGIPLYEGVGYRSIIFVFVLITGVLFVCLYARKVKKDPSKSLLHNDQMDAYFLEEKESEMKASKRQLLAAAVVFAGVLLMIYGLIEWGWYFKELGGLYATIGILVGVITKIRANDLAEAFNKGFQSILLGALVVGIARSISVILEEGEILDTVIQGTSQVVSSMPEPVTAVFMMFVQGAFNFLVPSGSGQAMITMPIMGGLADIVGITRQTAVLAFQFGDGFANIFYPTSGYFMATLAISRIPWDKWVKFIWPLLAVWYVMSIVFLIIAQLTNWGAGL</sequence>
<organism evidence="7 8">
    <name type="scientific">Alkalicoccobacillus murimartini</name>
    <dbReference type="NCBI Taxonomy" id="171685"/>
    <lineage>
        <taxon>Bacteria</taxon>
        <taxon>Bacillati</taxon>
        <taxon>Bacillota</taxon>
        <taxon>Bacilli</taxon>
        <taxon>Bacillales</taxon>
        <taxon>Bacillaceae</taxon>
        <taxon>Alkalicoccobacillus</taxon>
    </lineage>
</organism>
<name>A0ABT9YKJ0_9BACI</name>
<dbReference type="PANTHER" id="PTHR43652:SF2">
    <property type="entry name" value="BASIC AMINO ACID ANTIPORTER YFCC-RELATED"/>
    <property type="match status" value="1"/>
</dbReference>
<gene>
    <name evidence="7" type="ORF">J2S05_003193</name>
</gene>
<evidence type="ECO:0000313" key="8">
    <source>
        <dbReference type="Proteomes" id="UP001225034"/>
    </source>
</evidence>
<evidence type="ECO:0000256" key="1">
    <source>
        <dbReference type="ARBA" id="ARBA00004651"/>
    </source>
</evidence>
<feature type="transmembrane region" description="Helical" evidence="6">
    <location>
        <begin position="410"/>
        <end position="429"/>
    </location>
</feature>
<evidence type="ECO:0000256" key="4">
    <source>
        <dbReference type="ARBA" id="ARBA00022989"/>
    </source>
</evidence>
<comment type="subcellular location">
    <subcellularLocation>
        <location evidence="1">Cell membrane</location>
        <topology evidence="1">Multi-pass membrane protein</topology>
    </subcellularLocation>
</comment>
<evidence type="ECO:0000313" key="7">
    <source>
        <dbReference type="EMBL" id="MDQ0208382.1"/>
    </source>
</evidence>
<feature type="transmembrane region" description="Helical" evidence="6">
    <location>
        <begin position="77"/>
        <end position="99"/>
    </location>
</feature>
<feature type="transmembrane region" description="Helical" evidence="6">
    <location>
        <begin position="436"/>
        <end position="457"/>
    </location>
</feature>
<keyword evidence="3 6" id="KW-0812">Transmembrane</keyword>
<feature type="transmembrane region" description="Helical" evidence="6">
    <location>
        <begin position="252"/>
        <end position="274"/>
    </location>
</feature>
<feature type="transmembrane region" description="Helical" evidence="6">
    <location>
        <begin position="280"/>
        <end position="296"/>
    </location>
</feature>
<dbReference type="Proteomes" id="UP001225034">
    <property type="component" value="Unassembled WGS sequence"/>
</dbReference>
<dbReference type="EMBL" id="JAUSUA010000005">
    <property type="protein sequence ID" value="MDQ0208382.1"/>
    <property type="molecule type" value="Genomic_DNA"/>
</dbReference>
<keyword evidence="2" id="KW-1003">Cell membrane</keyword>